<keyword evidence="4" id="KW-1185">Reference proteome</keyword>
<feature type="compositionally biased region" description="Polar residues" evidence="2">
    <location>
        <begin position="45"/>
        <end position="57"/>
    </location>
</feature>
<feature type="compositionally biased region" description="Polar residues" evidence="2">
    <location>
        <begin position="724"/>
        <end position="755"/>
    </location>
</feature>
<dbReference type="Gene3D" id="3.40.50.12360">
    <property type="match status" value="1"/>
</dbReference>
<evidence type="ECO:0000313" key="3">
    <source>
        <dbReference type="EMBL" id="EED17923.1"/>
    </source>
</evidence>
<name>B8MDG0_TALSN</name>
<dbReference type="HOGENOM" id="CLU_004103_0_0_1"/>
<sequence>METRPDPTIRQGFESSRRFDDIPGSTPKEKLQNAHARLRAPASVAPTSVAESATPSSAGDIEPVVPVSVPQTTLPLSTRAHENPENLAASVEEQGDATDVIVVSPALLFPEQASVQTIQPSAIFEKTEHCLPGSLRLGPSEFAVTMPMDSVGKDNYERALAEHSESVKLLLSGFKSGDGTVPSQSEQAQVISDIRHLIEKLDNVAIHTDLNIAEHVKQSKWDSHKEASWAEYTSSKFLFLGHLIEIAGAQDLHILFMVGKKETAELVERYFQGKGFAPVRPRAEMHGHVELSLVNGSLSVGILSTEHDGTVETYRPPAVIIALDSSFNTSSPVVEHLRTTYTRNGNLLPVVHLMIANSSEHIQRCLPDLPEPQRLRLLVHIVKSLVDVLGDLQDDALGVQDDAEEIFTCLMSEDFNVSWNLPPIEPLHILVSNDLQTQEPLGAQAPDPMTTGSSVNKRIFDTLDAVAPDSKRQRLHLSQDLTQTTTQSTAPPSQTLDLTAKLQALEARLVEMKTDHAAEVDRLQETITDYETRSKERIKGWEDLQHRYETRNKELHQLRRERDGLTVDKAKLEQKVVKQQEEITKLKDERTQLKHDLESARKDLKAEGGLSGELETLRQKIRELTDDHTKLTKTLEYEKKQAEYAREQYQNASSRAAELANEKQALQSQQMILQSQVDAEAVKLKELKLQNGEAKHLARVKELEQTLESRESLLRKKEEELRTIRNNRPATRATSTQPRSPKSWGNGSRPTSPGINNNGLGNRGSGLRFSSEMSF</sequence>
<feature type="compositionally biased region" description="Basic and acidic residues" evidence="2">
    <location>
        <begin position="15"/>
        <end position="32"/>
    </location>
</feature>
<dbReference type="AlphaFoldDB" id="B8MDG0"/>
<proteinExistence type="predicted"/>
<keyword evidence="1" id="KW-0175">Coiled coil</keyword>
<feature type="compositionally biased region" description="Low complexity" evidence="2">
    <location>
        <begin position="756"/>
        <end position="768"/>
    </location>
</feature>
<feature type="region of interest" description="Disordered" evidence="2">
    <location>
        <begin position="718"/>
        <end position="775"/>
    </location>
</feature>
<dbReference type="Pfam" id="PF11496">
    <property type="entry name" value="HDA2-3"/>
    <property type="match status" value="1"/>
</dbReference>
<dbReference type="PhylomeDB" id="B8MDG0"/>
<feature type="coiled-coil region" evidence="1">
    <location>
        <begin position="495"/>
        <end position="676"/>
    </location>
</feature>
<dbReference type="InParanoid" id="B8MDG0"/>
<dbReference type="VEuPathDB" id="FungiDB:TSTA_117090"/>
<evidence type="ECO:0008006" key="5">
    <source>
        <dbReference type="Google" id="ProtNLM"/>
    </source>
</evidence>
<dbReference type="eggNOG" id="ENOG502S6DU">
    <property type="taxonomic scope" value="Eukaryota"/>
</dbReference>
<dbReference type="GO" id="GO:0070823">
    <property type="term" value="C:HDA1 complex"/>
    <property type="evidence" value="ECO:0007669"/>
    <property type="project" value="InterPro"/>
</dbReference>
<dbReference type="OMA" id="LARYCCD"/>
<evidence type="ECO:0000313" key="4">
    <source>
        <dbReference type="Proteomes" id="UP000001745"/>
    </source>
</evidence>
<organism evidence="3 4">
    <name type="scientific">Talaromyces stipitatus (strain ATCC 10500 / CBS 375.48 / QM 6759 / NRRL 1006)</name>
    <name type="common">Penicillium stipitatum</name>
    <dbReference type="NCBI Taxonomy" id="441959"/>
    <lineage>
        <taxon>Eukaryota</taxon>
        <taxon>Fungi</taxon>
        <taxon>Dikarya</taxon>
        <taxon>Ascomycota</taxon>
        <taxon>Pezizomycotina</taxon>
        <taxon>Eurotiomycetes</taxon>
        <taxon>Eurotiomycetidae</taxon>
        <taxon>Eurotiales</taxon>
        <taxon>Trichocomaceae</taxon>
        <taxon>Talaromyces</taxon>
        <taxon>Talaromyces sect. Talaromyces</taxon>
    </lineage>
</organism>
<evidence type="ECO:0000256" key="2">
    <source>
        <dbReference type="SAM" id="MobiDB-lite"/>
    </source>
</evidence>
<dbReference type="GeneID" id="8102101"/>
<accession>B8MDG0</accession>
<dbReference type="InterPro" id="IPR038609">
    <property type="entry name" value="HDA1_su2/3_sf"/>
</dbReference>
<dbReference type="STRING" id="441959.B8MDG0"/>
<evidence type="ECO:0000256" key="1">
    <source>
        <dbReference type="SAM" id="Coils"/>
    </source>
</evidence>
<dbReference type="Gene3D" id="1.10.287.1490">
    <property type="match status" value="1"/>
</dbReference>
<dbReference type="RefSeq" id="XP_002481915.1">
    <property type="nucleotide sequence ID" value="XM_002481870.1"/>
</dbReference>
<dbReference type="EMBL" id="EQ962655">
    <property type="protein sequence ID" value="EED17923.1"/>
    <property type="molecule type" value="Genomic_DNA"/>
</dbReference>
<dbReference type="InterPro" id="IPR021006">
    <property type="entry name" value="Hda2/3"/>
</dbReference>
<feature type="region of interest" description="Disordered" evidence="2">
    <location>
        <begin position="1"/>
        <end position="63"/>
    </location>
</feature>
<dbReference type="OrthoDB" id="3647690at2759"/>
<reference evidence="4" key="1">
    <citation type="journal article" date="2015" name="Genome Announc.">
        <title>Genome sequence of the AIDS-associated pathogen Penicillium marneffei (ATCC18224) and its near taxonomic relative Talaromyces stipitatus (ATCC10500).</title>
        <authorList>
            <person name="Nierman W.C."/>
            <person name="Fedorova-Abrams N.D."/>
            <person name="Andrianopoulos A."/>
        </authorList>
    </citation>
    <scope>NUCLEOTIDE SEQUENCE [LARGE SCALE GENOMIC DNA]</scope>
    <source>
        <strain evidence="4">ATCC 10500 / CBS 375.48 / QM 6759 / NRRL 1006</strain>
    </source>
</reference>
<dbReference type="Proteomes" id="UP000001745">
    <property type="component" value="Unassembled WGS sequence"/>
</dbReference>
<gene>
    <name evidence="3" type="ORF">TSTA_117090</name>
</gene>
<protein>
    <recommendedName>
        <fullName evidence="5">HDA1 complex subunit</fullName>
    </recommendedName>
</protein>